<dbReference type="Gene3D" id="3.20.20.140">
    <property type="entry name" value="Metal-dependent hydrolases"/>
    <property type="match status" value="1"/>
</dbReference>
<evidence type="ECO:0000313" key="4">
    <source>
        <dbReference type="Proteomes" id="UP000199301"/>
    </source>
</evidence>
<dbReference type="PANTHER" id="PTHR22642:SF2">
    <property type="entry name" value="PROTEIN LONG AFTER FAR-RED 3"/>
    <property type="match status" value="1"/>
</dbReference>
<dbReference type="GO" id="GO:0016810">
    <property type="term" value="F:hydrolase activity, acting on carbon-nitrogen (but not peptide) bonds"/>
    <property type="evidence" value="ECO:0007669"/>
    <property type="project" value="InterPro"/>
</dbReference>
<dbReference type="OrthoDB" id="3238066at2"/>
<dbReference type="SUPFAM" id="SSF51556">
    <property type="entry name" value="Metallo-dependent hydrolases"/>
    <property type="match status" value="1"/>
</dbReference>
<name>A0A1H0YFL8_9ACTN</name>
<feature type="region of interest" description="Disordered" evidence="1">
    <location>
        <begin position="490"/>
        <end position="511"/>
    </location>
</feature>
<organism evidence="3 4">
    <name type="scientific">Actinopolyspora saharensis</name>
    <dbReference type="NCBI Taxonomy" id="995062"/>
    <lineage>
        <taxon>Bacteria</taxon>
        <taxon>Bacillati</taxon>
        <taxon>Actinomycetota</taxon>
        <taxon>Actinomycetes</taxon>
        <taxon>Actinopolysporales</taxon>
        <taxon>Actinopolysporaceae</taxon>
        <taxon>Actinopolyspora</taxon>
    </lineage>
</organism>
<feature type="domain" description="Amidohydrolase 3" evidence="2">
    <location>
        <begin position="47"/>
        <end position="483"/>
    </location>
</feature>
<evidence type="ECO:0000256" key="1">
    <source>
        <dbReference type="SAM" id="MobiDB-lite"/>
    </source>
</evidence>
<proteinExistence type="predicted"/>
<dbReference type="InterPro" id="IPR033932">
    <property type="entry name" value="YtcJ-like"/>
</dbReference>
<sequence>MSDTTLLLGGRIYSPGNPDATAMAVKDGTVAWVGTDTVGRALHPEAEIVDLDGAFVAPAFVDSHVHATSSGLLLNGLDLTGCASLTEFLHALRDYVAEHPGRLVWGHGWDESWWPEQRPPTRAEIDDAARGEAVYLSRIDVHSALVSSALIERAPLARGAEGWDEHGPLTRVAHHHARSAARESLSAAQRREAQAAFLRHAAARGIASVHECAGPDISGADDLADLLGLSERGGVPEVVGYWGELGALEKGRELGVHGLGGDLFVDGALGSRTAALREAYADAPGTSGVLYLDADAIAEHLVECTRNGMQAGFHVIGDAGVAEVGEGFRRAARVLGTPALASARHRLEHLEMIDGELAAELAEYGVAASVQPCFDASWGGTTRMYASRLGPERGARLNPFSELASSGLVLAFGSDTPVTQLGPWEAIRAAVHHRTEGFGISPRAAFNAHTRGGWRAAGVDDGLTGTLVPGAPATYAVWSVDELVPAGQDSRVRRWSTDPRSGVPALPDVSPQAKLPRCLRTVLRGKTIHQRNPGDED</sequence>
<dbReference type="PANTHER" id="PTHR22642">
    <property type="entry name" value="IMIDAZOLONEPROPIONASE"/>
    <property type="match status" value="1"/>
</dbReference>
<dbReference type="InterPro" id="IPR011059">
    <property type="entry name" value="Metal-dep_hydrolase_composite"/>
</dbReference>
<dbReference type="SUPFAM" id="SSF51338">
    <property type="entry name" value="Composite domain of metallo-dependent hydrolases"/>
    <property type="match status" value="1"/>
</dbReference>
<gene>
    <name evidence="3" type="ORF">SAMN04489718_0419</name>
</gene>
<keyword evidence="4" id="KW-1185">Reference proteome</keyword>
<dbReference type="STRING" id="995062.SAMN04489718_0419"/>
<dbReference type="RefSeq" id="WP_092520674.1">
    <property type="nucleotide sequence ID" value="NZ_FNKO01000001.1"/>
</dbReference>
<dbReference type="InterPro" id="IPR013108">
    <property type="entry name" value="Amidohydro_3"/>
</dbReference>
<accession>A0A1H0YFL8</accession>
<dbReference type="Proteomes" id="UP000199301">
    <property type="component" value="Unassembled WGS sequence"/>
</dbReference>
<evidence type="ECO:0000259" key="2">
    <source>
        <dbReference type="Pfam" id="PF07969"/>
    </source>
</evidence>
<dbReference type="AlphaFoldDB" id="A0A1H0YFL8"/>
<dbReference type="EMBL" id="FNKO01000001">
    <property type="protein sequence ID" value="SDQ13830.1"/>
    <property type="molecule type" value="Genomic_DNA"/>
</dbReference>
<protein>
    <recommendedName>
        <fullName evidence="2">Amidohydrolase 3 domain-containing protein</fullName>
    </recommendedName>
</protein>
<dbReference type="CDD" id="cd01300">
    <property type="entry name" value="YtcJ_like"/>
    <property type="match status" value="1"/>
</dbReference>
<dbReference type="InterPro" id="IPR032466">
    <property type="entry name" value="Metal_Hydrolase"/>
</dbReference>
<evidence type="ECO:0000313" key="3">
    <source>
        <dbReference type="EMBL" id="SDQ13830.1"/>
    </source>
</evidence>
<reference evidence="4" key="1">
    <citation type="submission" date="2016-10" db="EMBL/GenBank/DDBJ databases">
        <authorList>
            <person name="Varghese N."/>
            <person name="Submissions S."/>
        </authorList>
    </citation>
    <scope>NUCLEOTIDE SEQUENCE [LARGE SCALE GENOMIC DNA]</scope>
    <source>
        <strain evidence="4">DSM 45459</strain>
    </source>
</reference>
<dbReference type="Gene3D" id="3.10.310.70">
    <property type="match status" value="1"/>
</dbReference>
<dbReference type="Pfam" id="PF07969">
    <property type="entry name" value="Amidohydro_3"/>
    <property type="match status" value="1"/>
</dbReference>
<dbReference type="Gene3D" id="2.30.40.10">
    <property type="entry name" value="Urease, subunit C, domain 1"/>
    <property type="match status" value="1"/>
</dbReference>